<gene>
    <name evidence="5" type="ORF">B0A50_01335</name>
</gene>
<evidence type="ECO:0000313" key="6">
    <source>
        <dbReference type="Proteomes" id="UP000308549"/>
    </source>
</evidence>
<reference evidence="5 6" key="1">
    <citation type="submission" date="2017-03" db="EMBL/GenBank/DDBJ databases">
        <title>Genomes of endolithic fungi from Antarctica.</title>
        <authorList>
            <person name="Coleine C."/>
            <person name="Masonjones S."/>
            <person name="Stajich J.E."/>
        </authorList>
    </citation>
    <scope>NUCLEOTIDE SEQUENCE [LARGE SCALE GENOMIC DNA]</scope>
    <source>
        <strain evidence="5 6">CCFEE 6315</strain>
    </source>
</reference>
<feature type="compositionally biased region" description="Basic and acidic residues" evidence="3">
    <location>
        <begin position="423"/>
        <end position="437"/>
    </location>
</feature>
<dbReference type="PANTHER" id="PTHR43383">
    <property type="entry name" value="NODULIN 6"/>
    <property type="match status" value="1"/>
</dbReference>
<proteinExistence type="inferred from homology"/>
<dbReference type="Proteomes" id="UP000308549">
    <property type="component" value="Unassembled WGS sequence"/>
</dbReference>
<evidence type="ECO:0000256" key="1">
    <source>
        <dbReference type="PROSITE-ProRule" id="PRU01331"/>
    </source>
</evidence>
<dbReference type="SMART" id="SM01230">
    <property type="entry name" value="Gln-synt_C"/>
    <property type="match status" value="1"/>
</dbReference>
<protein>
    <recommendedName>
        <fullName evidence="4">GS catalytic domain-containing protein</fullName>
    </recommendedName>
</protein>
<dbReference type="OrthoDB" id="3364440at2759"/>
<comment type="caution">
    <text evidence="5">The sequence shown here is derived from an EMBL/GenBank/DDBJ whole genome shotgun (WGS) entry which is preliminary data.</text>
</comment>
<evidence type="ECO:0000256" key="2">
    <source>
        <dbReference type="RuleBase" id="RU000384"/>
    </source>
</evidence>
<dbReference type="PANTHER" id="PTHR43383:SF2">
    <property type="entry name" value="AMIDOHYDROLASE 2 FAMILY PROTEIN"/>
    <property type="match status" value="1"/>
</dbReference>
<dbReference type="InterPro" id="IPR014746">
    <property type="entry name" value="Gln_synth/guanido_kin_cat_dom"/>
</dbReference>
<accession>A0A4U0UA01</accession>
<dbReference type="AlphaFoldDB" id="A0A4U0UA01"/>
<dbReference type="SUPFAM" id="SSF51556">
    <property type="entry name" value="Metallo-dependent hydrolases"/>
    <property type="match status" value="1"/>
</dbReference>
<dbReference type="EMBL" id="NAJL01000006">
    <property type="protein sequence ID" value="TKA32088.1"/>
    <property type="molecule type" value="Genomic_DNA"/>
</dbReference>
<dbReference type="GO" id="GO:0016787">
    <property type="term" value="F:hydrolase activity"/>
    <property type="evidence" value="ECO:0007669"/>
    <property type="project" value="InterPro"/>
</dbReference>
<organism evidence="5 6">
    <name type="scientific">Salinomyces thailandicus</name>
    <dbReference type="NCBI Taxonomy" id="706561"/>
    <lineage>
        <taxon>Eukaryota</taxon>
        <taxon>Fungi</taxon>
        <taxon>Dikarya</taxon>
        <taxon>Ascomycota</taxon>
        <taxon>Pezizomycotina</taxon>
        <taxon>Dothideomycetes</taxon>
        <taxon>Dothideomycetidae</taxon>
        <taxon>Mycosphaerellales</taxon>
        <taxon>Teratosphaeriaceae</taxon>
        <taxon>Salinomyces</taxon>
    </lineage>
</organism>
<sequence>MDDLKELIRTHPIIDNHAHNILRPHALRSADFRSITTEAAGSALHDTLTSLAHLRAVRQLRTLYDLPEAADWPAVLGKRTELLERDSEALTRKCFSGTQTLLIDDGLDNGDNVEHYIWHNSYTRSPCKRIVRIETVAASILSAMHQQGRLPVGVAIADEEACSLAWATFISEFEAAVAAALEDSEVVGFKSVICYRTGLAVVLGRDIEVSAEGLHSFRKHFLPEAVARQFRVETKGMKDTLVISTCKLIAAANTQRGRTKPLQFHTGLGDYDIDLITANPACLQNLIKAFPTVPFVLLNSAYPYTREAGYLATVYSNAYLDIGEVFPMVSRHGQEAILRQALELTPWSKILWSTDGHHFPETYWLANVQGRAAMENVLCEFVERKELTIPQACQAVKDILFENSNRLYALDLKVDAESKMDVDRSTQARAGSDDKSAIDTPSAVRTKANMQTPDTSKAAPYDSRILACFLCQYPETEFVVVQWLDYTAQLRSRWLLLAPFQQLIASGSRMNMTKGNLGTLQNDHWTPVCNPVGRVLIEPDLSSMRPMQQTVDLGTGAKPPLAATVVASLVDGEGKGLVICPRSQLASLVAAFTQGHSLCILVGFEIEVIFCRRTSSQEITGGYEPTNTCHAWGTLSDFQYTDAFPLMCMIASALQGIGIEIQHFHSEAGAGQYEFVLPPLSPVQAVDTLVQAKQCIQHIAAAKGLKATCHPMPFPGIGTAAHAHISLNNCSPTKITAEQLQEYERSFAASILEHLPAPCAFTMPQEISYSRVADDSWTGGTWVAWGTENREVPLRRVGEVNGTVEDGLQGSRWEVRCLDGMANMYLALSAVLGAGLTGIRQKTPLSILDCTVNPTELSAEQKRGLGITQRLPRSLHGALSNLKEDVELAGALAPGQVHHYLSIKNAEQEMLNKMSEEEKRAWLLERY</sequence>
<dbReference type="SUPFAM" id="SSF55931">
    <property type="entry name" value="Glutamine synthetase/guanido kinase"/>
    <property type="match status" value="1"/>
</dbReference>
<feature type="domain" description="GS catalytic" evidence="4">
    <location>
        <begin position="581"/>
        <end position="927"/>
    </location>
</feature>
<evidence type="ECO:0000313" key="5">
    <source>
        <dbReference type="EMBL" id="TKA32088.1"/>
    </source>
</evidence>
<dbReference type="InterPro" id="IPR008146">
    <property type="entry name" value="Gln_synth_cat_dom"/>
</dbReference>
<dbReference type="InterPro" id="IPR006680">
    <property type="entry name" value="Amidohydro-rel"/>
</dbReference>
<feature type="region of interest" description="Disordered" evidence="3">
    <location>
        <begin position="423"/>
        <end position="457"/>
    </location>
</feature>
<dbReference type="InterPro" id="IPR032466">
    <property type="entry name" value="Metal_Hydrolase"/>
</dbReference>
<keyword evidence="6" id="KW-1185">Reference proteome</keyword>
<dbReference type="Gene3D" id="3.30.590.10">
    <property type="entry name" value="Glutamine synthetase/guanido kinase, catalytic domain"/>
    <property type="match status" value="1"/>
</dbReference>
<dbReference type="Gene3D" id="3.20.20.140">
    <property type="entry name" value="Metal-dependent hydrolases"/>
    <property type="match status" value="1"/>
</dbReference>
<dbReference type="PROSITE" id="PS51987">
    <property type="entry name" value="GS_CATALYTIC"/>
    <property type="match status" value="1"/>
</dbReference>
<evidence type="ECO:0000259" key="4">
    <source>
        <dbReference type="PROSITE" id="PS51987"/>
    </source>
</evidence>
<comment type="similarity">
    <text evidence="1 2">Belongs to the glutamine synthetase family.</text>
</comment>
<dbReference type="Pfam" id="PF00120">
    <property type="entry name" value="Gln-synt_C"/>
    <property type="match status" value="1"/>
</dbReference>
<evidence type="ECO:0000256" key="3">
    <source>
        <dbReference type="SAM" id="MobiDB-lite"/>
    </source>
</evidence>
<dbReference type="Pfam" id="PF04909">
    <property type="entry name" value="Amidohydro_2"/>
    <property type="match status" value="1"/>
</dbReference>
<name>A0A4U0UA01_9PEZI</name>
<dbReference type="GO" id="GO:0004356">
    <property type="term" value="F:glutamine synthetase activity"/>
    <property type="evidence" value="ECO:0007669"/>
    <property type="project" value="InterPro"/>
</dbReference>